<dbReference type="OrthoDB" id="2329874at2759"/>
<dbReference type="Gene3D" id="3.80.10.10">
    <property type="entry name" value="Ribonuclease Inhibitor"/>
    <property type="match status" value="1"/>
</dbReference>
<sequence length="459" mass="53036">METNRAANFLPEEILSYTLVSKTWRDALLPVCWELYDGEFMHFIPNRVISKYSYLFKVFINCAHKGPFHCNNLRTVETEYRNAPCYQMIKNLQPPISRLCLASKSSKKPRAKLDLSEDSIGNTMKVSSFPATVTNLELRNWQVDSVPDFLKFLSRRPQLSRISLDNIRGIDKFPYSSSVIVPTSSPQPYLIIPNITTLCLDFLREGSRAILEMATCFPNLNRLEIIGSWMPTEEYRVPIHLYCLNLTSLSLNYTQEYGDSNRWNMPTDEDVGNLIEDLTGPHGMGKLRTFEARLLDFEGWSSETLVEQAKDTLEVFKLHIGEMYGDIGISVESSYWAINDILKGCCKLKKVWVRYDYDFPYAHHFEGHWASRDTLEELEIHGGWVGPVLRKFKDVTVNYGGGCTWIWRAGGKICASPELWEIVLAQVKKMPRLWLLRINGVRIFKIKKHRLPRFVIKNI</sequence>
<organism evidence="1 2">
    <name type="scientific">Entomortierella chlamydospora</name>
    <dbReference type="NCBI Taxonomy" id="101097"/>
    <lineage>
        <taxon>Eukaryota</taxon>
        <taxon>Fungi</taxon>
        <taxon>Fungi incertae sedis</taxon>
        <taxon>Mucoromycota</taxon>
        <taxon>Mortierellomycotina</taxon>
        <taxon>Mortierellomycetes</taxon>
        <taxon>Mortierellales</taxon>
        <taxon>Mortierellaceae</taxon>
        <taxon>Entomortierella</taxon>
    </lineage>
</organism>
<reference evidence="1" key="1">
    <citation type="journal article" date="2020" name="Fungal Divers.">
        <title>Resolving the Mortierellaceae phylogeny through synthesis of multi-gene phylogenetics and phylogenomics.</title>
        <authorList>
            <person name="Vandepol N."/>
            <person name="Liber J."/>
            <person name="Desiro A."/>
            <person name="Na H."/>
            <person name="Kennedy M."/>
            <person name="Barry K."/>
            <person name="Grigoriev I.V."/>
            <person name="Miller A.N."/>
            <person name="O'Donnell K."/>
            <person name="Stajich J.E."/>
            <person name="Bonito G."/>
        </authorList>
    </citation>
    <scope>NUCLEOTIDE SEQUENCE</scope>
    <source>
        <strain evidence="1">NRRL 2769</strain>
    </source>
</reference>
<keyword evidence="2" id="KW-1185">Reference proteome</keyword>
<dbReference type="AlphaFoldDB" id="A0A9P6N580"/>
<dbReference type="Proteomes" id="UP000703661">
    <property type="component" value="Unassembled WGS sequence"/>
</dbReference>
<evidence type="ECO:0000313" key="1">
    <source>
        <dbReference type="EMBL" id="KAG0023867.1"/>
    </source>
</evidence>
<proteinExistence type="predicted"/>
<name>A0A9P6N580_9FUNG</name>
<accession>A0A9P6N580</accession>
<comment type="caution">
    <text evidence="1">The sequence shown here is derived from an EMBL/GenBank/DDBJ whole genome shotgun (WGS) entry which is preliminary data.</text>
</comment>
<dbReference type="InterPro" id="IPR032675">
    <property type="entry name" value="LRR_dom_sf"/>
</dbReference>
<evidence type="ECO:0000313" key="2">
    <source>
        <dbReference type="Proteomes" id="UP000703661"/>
    </source>
</evidence>
<dbReference type="EMBL" id="JAAAID010000039">
    <property type="protein sequence ID" value="KAG0023867.1"/>
    <property type="molecule type" value="Genomic_DNA"/>
</dbReference>
<evidence type="ECO:0008006" key="3">
    <source>
        <dbReference type="Google" id="ProtNLM"/>
    </source>
</evidence>
<gene>
    <name evidence="1" type="ORF">BGZ80_007559</name>
</gene>
<dbReference type="SUPFAM" id="SSF52047">
    <property type="entry name" value="RNI-like"/>
    <property type="match status" value="1"/>
</dbReference>
<protein>
    <recommendedName>
        <fullName evidence="3">F-box domain-containing protein</fullName>
    </recommendedName>
</protein>